<dbReference type="STRING" id="1121279.SAMN02745887_01165"/>
<reference evidence="2 3" key="1">
    <citation type="submission" date="2016-11" db="EMBL/GenBank/DDBJ databases">
        <authorList>
            <person name="Jaros S."/>
            <person name="Januszkiewicz K."/>
            <person name="Wedrychowicz H."/>
        </authorList>
    </citation>
    <scope>NUCLEOTIDE SEQUENCE [LARGE SCALE GENOMIC DNA]</scope>
    <source>
        <strain evidence="2 3">DSM 18899</strain>
    </source>
</reference>
<keyword evidence="3" id="KW-1185">Reference proteome</keyword>
<feature type="transmembrane region" description="Helical" evidence="1">
    <location>
        <begin position="30"/>
        <end position="51"/>
    </location>
</feature>
<protein>
    <submittedName>
        <fullName evidence="2">Uncharacterized protein</fullName>
    </submittedName>
</protein>
<keyword evidence="1" id="KW-1133">Transmembrane helix</keyword>
<evidence type="ECO:0000256" key="1">
    <source>
        <dbReference type="SAM" id="Phobius"/>
    </source>
</evidence>
<evidence type="ECO:0000313" key="3">
    <source>
        <dbReference type="Proteomes" id="UP000186513"/>
    </source>
</evidence>
<proteinExistence type="predicted"/>
<keyword evidence="1" id="KW-0472">Membrane</keyword>
<feature type="transmembrane region" description="Helical" evidence="1">
    <location>
        <begin position="57"/>
        <end position="75"/>
    </location>
</feature>
<dbReference type="EMBL" id="FPKR01000004">
    <property type="protein sequence ID" value="SFZ74214.1"/>
    <property type="molecule type" value="Genomic_DNA"/>
</dbReference>
<keyword evidence="1" id="KW-0812">Transmembrane</keyword>
<organism evidence="2 3">
    <name type="scientific">Chitinimonas taiwanensis DSM 18899</name>
    <dbReference type="NCBI Taxonomy" id="1121279"/>
    <lineage>
        <taxon>Bacteria</taxon>
        <taxon>Pseudomonadati</taxon>
        <taxon>Pseudomonadota</taxon>
        <taxon>Betaproteobacteria</taxon>
        <taxon>Neisseriales</taxon>
        <taxon>Chitinibacteraceae</taxon>
        <taxon>Chitinimonas</taxon>
    </lineage>
</organism>
<accession>A0A1K2HBR4</accession>
<dbReference type="Proteomes" id="UP000186513">
    <property type="component" value="Unassembled WGS sequence"/>
</dbReference>
<evidence type="ECO:0000313" key="2">
    <source>
        <dbReference type="EMBL" id="SFZ74214.1"/>
    </source>
</evidence>
<dbReference type="AlphaFoldDB" id="A0A1K2HBR4"/>
<gene>
    <name evidence="2" type="ORF">SAMN02745887_01165</name>
</gene>
<sequence length="173" mass="19360">MRVQEGEQQDRLELASAWARQPQDASGRTVGLIAAGLSGLLIMLLLLQAAMARTMPTLVLALLALSAALFFCWHFRGWFWRTEVDVDAVRVRLAMLGWGVPRPVELPIADIEALAYRMEQGRLAVLSLRHRGGELPIPFSGQRELDKLYCNILLHLLQKRRPEISFAAASETT</sequence>
<name>A0A1K2HBR4_9NEIS</name>